<comment type="subcellular location">
    <subcellularLocation>
        <location evidence="1">Membrane</location>
        <topology evidence="1">Multi-pass membrane protein</topology>
    </subcellularLocation>
</comment>
<dbReference type="AlphaFoldDB" id="A0A2A6LMX0"/>
<comment type="similarity">
    <text evidence="2">Belongs to the purine-cytosine permease (2.A.39) family.</text>
</comment>
<dbReference type="RefSeq" id="WP_097588049.1">
    <property type="nucleotide sequence ID" value="NZ_NWTC01000051.1"/>
</dbReference>
<gene>
    <name evidence="7" type="ORF">CO661_32230</name>
</gene>
<accession>A0A2A6LMX0</accession>
<keyword evidence="3 6" id="KW-0812">Transmembrane</keyword>
<keyword evidence="5 6" id="KW-0472">Membrane</keyword>
<reference evidence="7 8" key="1">
    <citation type="submission" date="2017-09" db="EMBL/GenBank/DDBJ databases">
        <title>Comparative genomics of rhizobia isolated from Phaseolus vulgaris in China.</title>
        <authorList>
            <person name="Tong W."/>
        </authorList>
    </citation>
    <scope>NUCLEOTIDE SEQUENCE [LARGE SCALE GENOMIC DNA]</scope>
    <source>
        <strain evidence="7 8">PCH1</strain>
    </source>
</reference>
<evidence type="ECO:0000256" key="4">
    <source>
        <dbReference type="ARBA" id="ARBA00022989"/>
    </source>
</evidence>
<feature type="transmembrane region" description="Helical" evidence="6">
    <location>
        <begin position="194"/>
        <end position="220"/>
    </location>
</feature>
<dbReference type="Gene3D" id="1.10.4160.10">
    <property type="entry name" value="Hydantoin permease"/>
    <property type="match status" value="1"/>
</dbReference>
<comment type="caution">
    <text evidence="7">The sequence shown here is derived from an EMBL/GenBank/DDBJ whole genome shotgun (WGS) entry which is preliminary data.</text>
</comment>
<feature type="transmembrane region" description="Helical" evidence="6">
    <location>
        <begin position="44"/>
        <end position="70"/>
    </location>
</feature>
<dbReference type="GO" id="GO:0005886">
    <property type="term" value="C:plasma membrane"/>
    <property type="evidence" value="ECO:0007669"/>
    <property type="project" value="TreeGrafter"/>
</dbReference>
<evidence type="ECO:0000313" key="8">
    <source>
        <dbReference type="Proteomes" id="UP000220353"/>
    </source>
</evidence>
<evidence type="ECO:0000256" key="3">
    <source>
        <dbReference type="ARBA" id="ARBA00022692"/>
    </source>
</evidence>
<dbReference type="Pfam" id="PF02133">
    <property type="entry name" value="Transp_cyt_pur"/>
    <property type="match status" value="1"/>
</dbReference>
<proteinExistence type="inferred from homology"/>
<feature type="transmembrane region" description="Helical" evidence="6">
    <location>
        <begin position="121"/>
        <end position="143"/>
    </location>
</feature>
<sequence length="226" mass="23588">MGSQIVLAQGLLKGSFIITVGCGITALLALMSSLIGARPRVSTYVLLTMVFGGVGGKVLNLMFAVMLIGWFANVADMLSVQLSGAVASTYGVSISPIVYSTVALVLMTLTGMFGFRIMERFASLMVPILSAFMLYVLFLSIGGDHIGPALARSGDGSLTATDGLSAVVGSVILAGVLAPDFTRYARDGRAAARSVLALAIGYPFIMLMAAIPALPSWSILPIRWMS</sequence>
<evidence type="ECO:0000256" key="5">
    <source>
        <dbReference type="ARBA" id="ARBA00023136"/>
    </source>
</evidence>
<dbReference type="GO" id="GO:0015209">
    <property type="term" value="F:cytosine transmembrane transporter activity"/>
    <property type="evidence" value="ECO:0007669"/>
    <property type="project" value="InterPro"/>
</dbReference>
<dbReference type="InterPro" id="IPR001248">
    <property type="entry name" value="Pur-cyt_permease"/>
</dbReference>
<organism evidence="7 8">
    <name type="scientific">Rhizobium fredii</name>
    <name type="common">Sinorhizobium fredii</name>
    <dbReference type="NCBI Taxonomy" id="380"/>
    <lineage>
        <taxon>Bacteria</taxon>
        <taxon>Pseudomonadati</taxon>
        <taxon>Pseudomonadota</taxon>
        <taxon>Alphaproteobacteria</taxon>
        <taxon>Hyphomicrobiales</taxon>
        <taxon>Rhizobiaceae</taxon>
        <taxon>Sinorhizobium/Ensifer group</taxon>
        <taxon>Sinorhizobium</taxon>
    </lineage>
</organism>
<dbReference type="PANTHER" id="PTHR30569:SF0">
    <property type="entry name" value="CYTOSINE PERMEASE"/>
    <property type="match status" value="1"/>
</dbReference>
<name>A0A2A6LMX0_RHIFR</name>
<feature type="transmembrane region" description="Helical" evidence="6">
    <location>
        <begin position="90"/>
        <end position="109"/>
    </location>
</feature>
<feature type="transmembrane region" description="Helical" evidence="6">
    <location>
        <begin position="16"/>
        <end position="37"/>
    </location>
</feature>
<dbReference type="EMBL" id="NWTC01000051">
    <property type="protein sequence ID" value="PDT43911.1"/>
    <property type="molecule type" value="Genomic_DNA"/>
</dbReference>
<protein>
    <submittedName>
        <fullName evidence="7">Uncharacterized protein</fullName>
    </submittedName>
</protein>
<keyword evidence="4 6" id="KW-1133">Transmembrane helix</keyword>
<dbReference type="InterPro" id="IPR030191">
    <property type="entry name" value="CodB"/>
</dbReference>
<feature type="transmembrane region" description="Helical" evidence="6">
    <location>
        <begin position="163"/>
        <end position="182"/>
    </location>
</feature>
<evidence type="ECO:0000313" key="7">
    <source>
        <dbReference type="EMBL" id="PDT43911.1"/>
    </source>
</evidence>
<evidence type="ECO:0000256" key="2">
    <source>
        <dbReference type="ARBA" id="ARBA00008974"/>
    </source>
</evidence>
<dbReference type="PANTHER" id="PTHR30569">
    <property type="entry name" value="CYTOSINE TRANSPORTER CODB"/>
    <property type="match status" value="1"/>
</dbReference>
<evidence type="ECO:0000256" key="6">
    <source>
        <dbReference type="SAM" id="Phobius"/>
    </source>
</evidence>
<evidence type="ECO:0000256" key="1">
    <source>
        <dbReference type="ARBA" id="ARBA00004141"/>
    </source>
</evidence>
<dbReference type="Proteomes" id="UP000220353">
    <property type="component" value="Unassembled WGS sequence"/>
</dbReference>